<evidence type="ECO:0000313" key="2">
    <source>
        <dbReference type="Proteomes" id="UP001281761"/>
    </source>
</evidence>
<gene>
    <name evidence="1" type="ORF">BLNAU_20755</name>
</gene>
<accession>A0ABQ9WXW4</accession>
<evidence type="ECO:0000313" key="1">
    <source>
        <dbReference type="EMBL" id="KAK2944310.1"/>
    </source>
</evidence>
<dbReference type="Proteomes" id="UP001281761">
    <property type="component" value="Unassembled WGS sequence"/>
</dbReference>
<reference evidence="1 2" key="1">
    <citation type="journal article" date="2022" name="bioRxiv">
        <title>Genomics of Preaxostyla Flagellates Illuminates Evolutionary Transitions and the Path Towards Mitochondrial Loss.</title>
        <authorList>
            <person name="Novak L.V.F."/>
            <person name="Treitli S.C."/>
            <person name="Pyrih J."/>
            <person name="Halakuc P."/>
            <person name="Pipaliya S.V."/>
            <person name="Vacek V."/>
            <person name="Brzon O."/>
            <person name="Soukal P."/>
            <person name="Eme L."/>
            <person name="Dacks J.B."/>
            <person name="Karnkowska A."/>
            <person name="Elias M."/>
            <person name="Hampl V."/>
        </authorList>
    </citation>
    <scope>NUCLEOTIDE SEQUENCE [LARGE SCALE GENOMIC DNA]</scope>
    <source>
        <strain evidence="1">NAU3</strain>
        <tissue evidence="1">Gut</tissue>
    </source>
</reference>
<keyword evidence="2" id="KW-1185">Reference proteome</keyword>
<dbReference type="EMBL" id="JARBJD010000304">
    <property type="protein sequence ID" value="KAK2944310.1"/>
    <property type="molecule type" value="Genomic_DNA"/>
</dbReference>
<protein>
    <recommendedName>
        <fullName evidence="3">Secreted protein</fullName>
    </recommendedName>
</protein>
<comment type="caution">
    <text evidence="1">The sequence shown here is derived from an EMBL/GenBank/DDBJ whole genome shotgun (WGS) entry which is preliminary data.</text>
</comment>
<sequence>MVPFARTVAILSRQSRSMVANLSFSFAATLALLHPGWPCVDQSMDGDDWREIVLAHRALFVNKSSTDTVPSIGVLISSANQTVTSTTMLSPEHITQHCPEHLPPHLELRELKTMDRFGFCDQRSMTRPELE</sequence>
<evidence type="ECO:0008006" key="3">
    <source>
        <dbReference type="Google" id="ProtNLM"/>
    </source>
</evidence>
<proteinExistence type="predicted"/>
<organism evidence="1 2">
    <name type="scientific">Blattamonas nauphoetae</name>
    <dbReference type="NCBI Taxonomy" id="2049346"/>
    <lineage>
        <taxon>Eukaryota</taxon>
        <taxon>Metamonada</taxon>
        <taxon>Preaxostyla</taxon>
        <taxon>Oxymonadida</taxon>
        <taxon>Blattamonas</taxon>
    </lineage>
</organism>
<name>A0ABQ9WXW4_9EUKA</name>